<name>A0ABS1SYV0_9GAMM</name>
<comment type="similarity">
    <text evidence="1">Belongs to the bacterial solute-binding protein 3 family.</text>
</comment>
<protein>
    <submittedName>
        <fullName evidence="2">ABC transporter substrate-binding protein</fullName>
    </submittedName>
</protein>
<dbReference type="EMBL" id="JAESVD010000006">
    <property type="protein sequence ID" value="MBL4913709.1"/>
    <property type="molecule type" value="Genomic_DNA"/>
</dbReference>
<evidence type="ECO:0000313" key="3">
    <source>
        <dbReference type="Proteomes" id="UP000604898"/>
    </source>
</evidence>
<dbReference type="Proteomes" id="UP000604898">
    <property type="component" value="Unassembled WGS sequence"/>
</dbReference>
<evidence type="ECO:0000313" key="2">
    <source>
        <dbReference type="EMBL" id="MBL4913709.1"/>
    </source>
</evidence>
<sequence length="257" mass="29601">MCIQLKTVWRSFRKRFARASLCLLLIGYSSALYADTLYLTSLHWPPFSGAQLKNQGACIAIARAALEAEGHTLVVDFYPWSRAVRMASRRDSKYLGYLPEYTYPTDKFIFSLPMGRSALGIVEQKIHPISWTQQSDLNHYTIGVVKDYVNTRELDKMMALGIQPFEAVASDLHNVNKVATGRIDAAIIDEHVLQYLLAQPNMKHVRDKVQFNKKLLTYKELFIAFKNNHAGRMWRDRFNQGISKIDVQQILEKNMRQ</sequence>
<dbReference type="PANTHER" id="PTHR35936:SF25">
    <property type="entry name" value="ABC TRANSPORTER SUBSTRATE-BINDING PROTEIN"/>
    <property type="match status" value="1"/>
</dbReference>
<gene>
    <name evidence="2" type="ORF">JMA39_11290</name>
</gene>
<reference evidence="2 3" key="1">
    <citation type="submission" date="2021-01" db="EMBL/GenBank/DDBJ databases">
        <title>Genome sequence of Shewanella schlegeliana JCM 11561.</title>
        <authorList>
            <person name="Zhang H."/>
            <person name="Li C."/>
        </authorList>
    </citation>
    <scope>NUCLEOTIDE SEQUENCE [LARGE SCALE GENOMIC DNA]</scope>
    <source>
        <strain evidence="2 3">JCM 11561</strain>
    </source>
</reference>
<comment type="caution">
    <text evidence="2">The sequence shown here is derived from an EMBL/GenBank/DDBJ whole genome shotgun (WGS) entry which is preliminary data.</text>
</comment>
<dbReference type="PANTHER" id="PTHR35936">
    <property type="entry name" value="MEMBRANE-BOUND LYTIC MUREIN TRANSGLYCOSYLASE F"/>
    <property type="match status" value="1"/>
</dbReference>
<dbReference type="Gene3D" id="3.40.190.10">
    <property type="entry name" value="Periplasmic binding protein-like II"/>
    <property type="match status" value="2"/>
</dbReference>
<keyword evidence="3" id="KW-1185">Reference proteome</keyword>
<evidence type="ECO:0000256" key="1">
    <source>
        <dbReference type="ARBA" id="ARBA00010333"/>
    </source>
</evidence>
<accession>A0ABS1SYV0</accession>
<dbReference type="RefSeq" id="WP_202722275.1">
    <property type="nucleotide sequence ID" value="NZ_BPEX01000032.1"/>
</dbReference>
<organism evidence="2 3">
    <name type="scientific">Shewanella schlegeliana</name>
    <dbReference type="NCBI Taxonomy" id="190308"/>
    <lineage>
        <taxon>Bacteria</taxon>
        <taxon>Pseudomonadati</taxon>
        <taxon>Pseudomonadota</taxon>
        <taxon>Gammaproteobacteria</taxon>
        <taxon>Alteromonadales</taxon>
        <taxon>Shewanellaceae</taxon>
        <taxon>Shewanella</taxon>
    </lineage>
</organism>
<dbReference type="SUPFAM" id="SSF53850">
    <property type="entry name" value="Periplasmic binding protein-like II"/>
    <property type="match status" value="1"/>
</dbReference>
<proteinExistence type="inferred from homology"/>